<dbReference type="GO" id="GO:0006571">
    <property type="term" value="P:tyrosine biosynthetic process"/>
    <property type="evidence" value="ECO:0007669"/>
    <property type="project" value="UniProtKB-UniPathway"/>
</dbReference>
<dbReference type="InterPro" id="IPR002912">
    <property type="entry name" value="ACT_dom"/>
</dbReference>
<feature type="domain" description="ACT" evidence="11">
    <location>
        <begin position="303"/>
        <end position="370"/>
    </location>
</feature>
<keyword evidence="5" id="KW-0827">Tyrosine biosynthesis</keyword>
<keyword evidence="7" id="KW-0520">NAD</keyword>
<gene>
    <name evidence="12" type="ORF">FB555_000363</name>
</gene>
<evidence type="ECO:0000256" key="4">
    <source>
        <dbReference type="ARBA" id="ARBA00016891"/>
    </source>
</evidence>
<comment type="caution">
    <text evidence="12">The sequence shown here is derived from an EMBL/GenBank/DDBJ whole genome shotgun (WGS) entry which is preliminary data.</text>
</comment>
<dbReference type="SUPFAM" id="SSF48179">
    <property type="entry name" value="6-phosphogluconate dehydrogenase C-terminal domain-like"/>
    <property type="match status" value="1"/>
</dbReference>
<dbReference type="Pfam" id="PF20463">
    <property type="entry name" value="PDH_C"/>
    <property type="match status" value="1"/>
</dbReference>
<dbReference type="Gene3D" id="1.10.3660.10">
    <property type="entry name" value="6-phosphogluconate dehydrogenase C-terminal like domain"/>
    <property type="match status" value="1"/>
</dbReference>
<dbReference type="PANTHER" id="PTHR21363:SF0">
    <property type="entry name" value="PREPHENATE DEHYDROGENASE [NADP(+)]"/>
    <property type="match status" value="1"/>
</dbReference>
<evidence type="ECO:0000313" key="12">
    <source>
        <dbReference type="EMBL" id="MBA8828292.1"/>
    </source>
</evidence>
<feature type="domain" description="Prephenate/arogenate dehydrogenase" evidence="10">
    <location>
        <begin position="18"/>
        <end position="295"/>
    </location>
</feature>
<dbReference type="GO" id="GO:0008977">
    <property type="term" value="F:prephenate dehydrogenase (NAD+) activity"/>
    <property type="evidence" value="ECO:0007669"/>
    <property type="project" value="UniProtKB-EC"/>
</dbReference>
<accession>A0A7W3JSH1</accession>
<keyword evidence="8" id="KW-0057">Aromatic amino acid biosynthesis</keyword>
<proteinExistence type="inferred from homology"/>
<comment type="catalytic activity">
    <reaction evidence="9">
        <text>prephenate + NAD(+) = 3-(4-hydroxyphenyl)pyruvate + CO2 + NADH</text>
        <dbReference type="Rhea" id="RHEA:13869"/>
        <dbReference type="ChEBI" id="CHEBI:16526"/>
        <dbReference type="ChEBI" id="CHEBI:29934"/>
        <dbReference type="ChEBI" id="CHEBI:36242"/>
        <dbReference type="ChEBI" id="CHEBI:57540"/>
        <dbReference type="ChEBI" id="CHEBI:57945"/>
        <dbReference type="EC" id="1.3.1.12"/>
    </reaction>
</comment>
<dbReference type="InterPro" id="IPR045865">
    <property type="entry name" value="ACT-like_dom_sf"/>
</dbReference>
<dbReference type="InterPro" id="IPR046826">
    <property type="entry name" value="PDH_N"/>
</dbReference>
<dbReference type="NCBIfam" id="NF005111">
    <property type="entry name" value="PRK06545.2-3"/>
    <property type="match status" value="1"/>
</dbReference>
<name>A0A7W3JSH1_9MICO</name>
<keyword evidence="13" id="KW-1185">Reference proteome</keyword>
<dbReference type="InterPro" id="IPR050812">
    <property type="entry name" value="Preph/Arog_dehydrog"/>
</dbReference>
<evidence type="ECO:0000256" key="5">
    <source>
        <dbReference type="ARBA" id="ARBA00022498"/>
    </source>
</evidence>
<evidence type="ECO:0000313" key="13">
    <source>
        <dbReference type="Proteomes" id="UP000524237"/>
    </source>
</evidence>
<dbReference type="InterPro" id="IPR046825">
    <property type="entry name" value="PDH_C"/>
</dbReference>
<dbReference type="InterPro" id="IPR036291">
    <property type="entry name" value="NAD(P)-bd_dom_sf"/>
</dbReference>
<evidence type="ECO:0000259" key="10">
    <source>
        <dbReference type="PROSITE" id="PS51176"/>
    </source>
</evidence>
<dbReference type="SUPFAM" id="SSF55021">
    <property type="entry name" value="ACT-like"/>
    <property type="match status" value="1"/>
</dbReference>
<dbReference type="SUPFAM" id="SSF51735">
    <property type="entry name" value="NAD(P)-binding Rossmann-fold domains"/>
    <property type="match status" value="1"/>
</dbReference>
<evidence type="ECO:0000256" key="1">
    <source>
        <dbReference type="ARBA" id="ARBA00005067"/>
    </source>
</evidence>
<dbReference type="Pfam" id="PF02153">
    <property type="entry name" value="PDH_N"/>
    <property type="match status" value="1"/>
</dbReference>
<evidence type="ECO:0000256" key="7">
    <source>
        <dbReference type="ARBA" id="ARBA00023027"/>
    </source>
</evidence>
<keyword evidence="6 12" id="KW-0560">Oxidoreductase</keyword>
<evidence type="ECO:0000256" key="8">
    <source>
        <dbReference type="ARBA" id="ARBA00023141"/>
    </source>
</evidence>
<evidence type="ECO:0000259" key="11">
    <source>
        <dbReference type="PROSITE" id="PS51671"/>
    </source>
</evidence>
<dbReference type="GO" id="GO:0070403">
    <property type="term" value="F:NAD+ binding"/>
    <property type="evidence" value="ECO:0007669"/>
    <property type="project" value="InterPro"/>
</dbReference>
<evidence type="ECO:0000256" key="9">
    <source>
        <dbReference type="ARBA" id="ARBA00049260"/>
    </source>
</evidence>
<dbReference type="InterPro" id="IPR008927">
    <property type="entry name" value="6-PGluconate_DH-like_C_sf"/>
</dbReference>
<dbReference type="EMBL" id="JACGWU010000001">
    <property type="protein sequence ID" value="MBA8828292.1"/>
    <property type="molecule type" value="Genomic_DNA"/>
</dbReference>
<dbReference type="Gene3D" id="3.40.50.720">
    <property type="entry name" value="NAD(P)-binding Rossmann-like Domain"/>
    <property type="match status" value="1"/>
</dbReference>
<comment type="similarity">
    <text evidence="2">Belongs to the prephenate/arogenate dehydrogenase family.</text>
</comment>
<dbReference type="PANTHER" id="PTHR21363">
    <property type="entry name" value="PREPHENATE DEHYDROGENASE"/>
    <property type="match status" value="1"/>
</dbReference>
<dbReference type="NCBIfam" id="NF005112">
    <property type="entry name" value="PRK06545.2-4"/>
    <property type="match status" value="1"/>
</dbReference>
<dbReference type="PROSITE" id="PS51671">
    <property type="entry name" value="ACT"/>
    <property type="match status" value="1"/>
</dbReference>
<evidence type="ECO:0000256" key="2">
    <source>
        <dbReference type="ARBA" id="ARBA00007964"/>
    </source>
</evidence>
<protein>
    <recommendedName>
        <fullName evidence="4">Prephenate dehydrogenase</fullName>
        <ecNumber evidence="3">1.3.1.12</ecNumber>
    </recommendedName>
</protein>
<comment type="pathway">
    <text evidence="1">Amino-acid biosynthesis; L-tyrosine biosynthesis; (4-hydroxyphenyl)pyruvate from prephenate (NAD(+) route): step 1/1.</text>
</comment>
<keyword evidence="8" id="KW-0028">Amino-acid biosynthesis</keyword>
<dbReference type="PROSITE" id="PS51176">
    <property type="entry name" value="PDH_ADH"/>
    <property type="match status" value="1"/>
</dbReference>
<evidence type="ECO:0000256" key="3">
    <source>
        <dbReference type="ARBA" id="ARBA00012068"/>
    </source>
</evidence>
<dbReference type="UniPathway" id="UPA00122">
    <property type="reaction ID" value="UER00961"/>
</dbReference>
<dbReference type="RefSeq" id="WP_343046372.1">
    <property type="nucleotide sequence ID" value="NZ_JACGWU010000001.1"/>
</dbReference>
<dbReference type="AlphaFoldDB" id="A0A7W3JSH1"/>
<dbReference type="InterPro" id="IPR003099">
    <property type="entry name" value="Prephen_DH"/>
</dbReference>
<dbReference type="Proteomes" id="UP000524237">
    <property type="component" value="Unassembled WGS sequence"/>
</dbReference>
<reference evidence="12 13" key="1">
    <citation type="submission" date="2020-07" db="EMBL/GenBank/DDBJ databases">
        <title>Sequencing the genomes of 1000 actinobacteria strains.</title>
        <authorList>
            <person name="Klenk H.-P."/>
        </authorList>
    </citation>
    <scope>NUCLEOTIDE SEQUENCE [LARGE SCALE GENOMIC DNA]</scope>
    <source>
        <strain evidence="12 13">DSM 23737</strain>
    </source>
</reference>
<dbReference type="GO" id="GO:0004665">
    <property type="term" value="F:prephenate dehydrogenase (NADP+) activity"/>
    <property type="evidence" value="ECO:0007669"/>
    <property type="project" value="InterPro"/>
</dbReference>
<sequence>MNESTLSTRPSPSTRLSGQVRIVGTGLLGGSIALALRSQGVDVVLADASPSSVRLAVDLGAGRAAEEGDRPQLIVVCVPPDVTADTIEAELLRFSDAVVTDVASVKLAPLFELQNRGVDLTRYIGSHPLAGRERGGTISARGDLFLGRPWVICRDEETPGWVLDRVEDLAHDVGALTIEMTPEAHDEAVGLVSHVPQIMASLMAKQLQKASDDAVRLAGQGLRDVTRIAASSPELWIQILSANSEAVVNILERIQDDLAEITQALRNVDAPGSRRAIAREISAGNDGVARLPGKHGQNRRFASLIVLIDDTPGQLARLLTEIGELGINLEDLRLEHAEGAQMGLVEFSVLPEVVDKLTLELEKLGWRIAA</sequence>
<evidence type="ECO:0000256" key="6">
    <source>
        <dbReference type="ARBA" id="ARBA00023002"/>
    </source>
</evidence>
<dbReference type="EC" id="1.3.1.12" evidence="3"/>
<organism evidence="12 13">
    <name type="scientific">Alpinimonas psychrophila</name>
    <dbReference type="NCBI Taxonomy" id="748908"/>
    <lineage>
        <taxon>Bacteria</taxon>
        <taxon>Bacillati</taxon>
        <taxon>Actinomycetota</taxon>
        <taxon>Actinomycetes</taxon>
        <taxon>Micrococcales</taxon>
        <taxon>Microbacteriaceae</taxon>
        <taxon>Alpinimonas</taxon>
    </lineage>
</organism>